<gene>
    <name evidence="2" type="ORF">GCM10023144_29110</name>
</gene>
<dbReference type="Proteomes" id="UP001501671">
    <property type="component" value="Unassembled WGS sequence"/>
</dbReference>
<keyword evidence="3" id="KW-1185">Reference proteome</keyword>
<evidence type="ECO:0000313" key="2">
    <source>
        <dbReference type="EMBL" id="GAA4335596.1"/>
    </source>
</evidence>
<protein>
    <recommendedName>
        <fullName evidence="4">Translesion DNA synthesis-associated protein ImuA</fullName>
    </recommendedName>
</protein>
<evidence type="ECO:0000313" key="3">
    <source>
        <dbReference type="Proteomes" id="UP001501671"/>
    </source>
</evidence>
<dbReference type="Gene3D" id="3.40.50.300">
    <property type="entry name" value="P-loop containing nucleotide triphosphate hydrolases"/>
    <property type="match status" value="1"/>
</dbReference>
<evidence type="ECO:0000256" key="1">
    <source>
        <dbReference type="SAM" id="MobiDB-lite"/>
    </source>
</evidence>
<name>A0ABP8H7W4_9BURK</name>
<reference evidence="3" key="1">
    <citation type="journal article" date="2019" name="Int. J. Syst. Evol. Microbiol.">
        <title>The Global Catalogue of Microorganisms (GCM) 10K type strain sequencing project: providing services to taxonomists for standard genome sequencing and annotation.</title>
        <authorList>
            <consortium name="The Broad Institute Genomics Platform"/>
            <consortium name="The Broad Institute Genome Sequencing Center for Infectious Disease"/>
            <person name="Wu L."/>
            <person name="Ma J."/>
        </authorList>
    </citation>
    <scope>NUCLEOTIDE SEQUENCE [LARGE SCALE GENOMIC DNA]</scope>
    <source>
        <strain evidence="3">JCM 17666</strain>
    </source>
</reference>
<feature type="region of interest" description="Disordered" evidence="1">
    <location>
        <begin position="255"/>
        <end position="293"/>
    </location>
</feature>
<proteinExistence type="predicted"/>
<dbReference type="SUPFAM" id="SSF52540">
    <property type="entry name" value="P-loop containing nucleoside triphosphate hydrolases"/>
    <property type="match status" value="1"/>
</dbReference>
<sequence length="293" mass="30741">MTVSQPGMPTGFSVLDQALAQRGWPIAGLADVRLPAIGIGELRLLAPALRRLAQAGRTVALLVPPSFSYAPQLIQQGIDLKHVRAIRHERPLEGLDGLEPLLRSACFGAIVAWLPAGATASRDELRRLQLAARLCHCPAILFRGPEAGPADIDPAPLSIAQVQLQVEAPRNDTIRVRPLGVQYNATRGNAPEPFTLSLPPVAVRRRQPAGAGQDGGISGGSARVSAGSPASEAAATGTSFGAALGNSVSSLIAAISPRRPDAPRGSWPFRQRRRTPDTPALPLPVRGGMARPC</sequence>
<dbReference type="EMBL" id="BAABFO010000013">
    <property type="protein sequence ID" value="GAA4335596.1"/>
    <property type="molecule type" value="Genomic_DNA"/>
</dbReference>
<dbReference type="InterPro" id="IPR027417">
    <property type="entry name" value="P-loop_NTPase"/>
</dbReference>
<feature type="region of interest" description="Disordered" evidence="1">
    <location>
        <begin position="206"/>
        <end position="233"/>
    </location>
</feature>
<evidence type="ECO:0008006" key="4">
    <source>
        <dbReference type="Google" id="ProtNLM"/>
    </source>
</evidence>
<comment type="caution">
    <text evidence="2">The sequence shown here is derived from an EMBL/GenBank/DDBJ whole genome shotgun (WGS) entry which is preliminary data.</text>
</comment>
<dbReference type="RefSeq" id="WP_345250571.1">
    <property type="nucleotide sequence ID" value="NZ_BAABFO010000013.1"/>
</dbReference>
<accession>A0ABP8H7W4</accession>
<organism evidence="2 3">
    <name type="scientific">Pigmentiphaga soli</name>
    <dbReference type="NCBI Taxonomy" id="1007095"/>
    <lineage>
        <taxon>Bacteria</taxon>
        <taxon>Pseudomonadati</taxon>
        <taxon>Pseudomonadota</taxon>
        <taxon>Betaproteobacteria</taxon>
        <taxon>Burkholderiales</taxon>
        <taxon>Alcaligenaceae</taxon>
        <taxon>Pigmentiphaga</taxon>
    </lineage>
</organism>